<accession>A0A839HL49</accession>
<dbReference type="Gene3D" id="2.60.40.2700">
    <property type="match status" value="1"/>
</dbReference>
<dbReference type="GO" id="GO:0005509">
    <property type="term" value="F:calcium ion binding"/>
    <property type="evidence" value="ECO:0007669"/>
    <property type="project" value="InterPro"/>
</dbReference>
<evidence type="ECO:0000313" key="2">
    <source>
        <dbReference type="EMBL" id="MBB1127416.1"/>
    </source>
</evidence>
<dbReference type="InterPro" id="IPR028974">
    <property type="entry name" value="TSP_type-3_rpt"/>
</dbReference>
<dbReference type="AlphaFoldDB" id="A0A839HL49"/>
<name>A0A839HL49_9GAMM</name>
<dbReference type="SUPFAM" id="SSF103647">
    <property type="entry name" value="TSP type-3 repeat"/>
    <property type="match status" value="1"/>
</dbReference>
<dbReference type="InterPro" id="IPR059226">
    <property type="entry name" value="Choice_anch_Q_dom"/>
</dbReference>
<dbReference type="InterPro" id="IPR012334">
    <property type="entry name" value="Pectin_lyas_fold"/>
</dbReference>
<keyword evidence="3" id="KW-1185">Reference proteome</keyword>
<proteinExistence type="predicted"/>
<feature type="compositionally biased region" description="Acidic residues" evidence="1">
    <location>
        <begin position="702"/>
        <end position="721"/>
    </location>
</feature>
<evidence type="ECO:0000313" key="3">
    <source>
        <dbReference type="Proteomes" id="UP000548632"/>
    </source>
</evidence>
<gene>
    <name evidence="2" type="ORF">HUK38_14505</name>
</gene>
<protein>
    <submittedName>
        <fullName evidence="2">Thrombospondin type 3 repeat-containing protein</fullName>
    </submittedName>
</protein>
<dbReference type="RefSeq" id="WP_182585033.1">
    <property type="nucleotide sequence ID" value="NZ_JABVCQ010000070.1"/>
</dbReference>
<dbReference type="SUPFAM" id="SSF51126">
    <property type="entry name" value="Pectin lyase-like"/>
    <property type="match status" value="1"/>
</dbReference>
<sequence length="747" mass="74274">GGDGDGGGGGAGFGGAVFVKKGTLTLKNVSFTSNSAVKGTGGTVANDGVGKGGAVFICTNDLDSVSTAVNNMATGANGGCSGTIDETNSCGVTFGTGAVNTAVEGQADLFWTGATGVAHSTTNITDGCNAAPVASAVSFTGTASVGETLTGTYTYSDAETPPDAEAGSTYRWVRSADDAVDVNDTDAVASTATGGAPGSDAYTVTAADRGNYLFYCVTPAASAGTSPGSEACSTGTQVSSTSVTFRVTTTGTGSGLTWATAANLQDALHVAQQGDQLWVAAGVYYPDEGAGALENNPMATFNILPGVAVYGGFAGTETALTERDLATNRSILSGDIDRNDNATDGVVLTHSDIARTNARHVVFLDGTTAAGTITSSTRLDGFTITGGSDLGMPNFFGGGGLYCLGWIPPDIPGECSPTLTNLVFQGNRSSTFGGAMVSYGAGRGKSNPTLTNVVFQNNFAAQDGGALYNTGSFGGESSPTLVNVTFAGNDTGGSGGAIFNAATDSGVSTPTLTNVILWGNTTARPISNLFATPRISHSIIQGSGSGAWFPMLGTDSGNNLDADPLFTKALEGDLTLHTGSPAIDAGTDAGALTTDILGNSRVGTTDIGAYEFAVAGLCGDAHGLTVSSAPTADLCSAGTASAVTGTGPWSWTCVGSTTVNCSASLANSGGGGYTPPPPSDPHPPPVTDTDNDGIPDTQEGAVDTDNDGVNDAQDSDSDNDGIPDIQEGAIDTDNDGINDARDSDSDG</sequence>
<feature type="region of interest" description="Disordered" evidence="1">
    <location>
        <begin position="668"/>
        <end position="747"/>
    </location>
</feature>
<reference evidence="2 3" key="1">
    <citation type="journal article" date="2020" name="Arch. Microbiol.">
        <title>The genome sequence of the giant phototrophic gammaproteobacterium Thiospirillum jenense gives insight into its physiological properties and phylogenetic relationships.</title>
        <authorList>
            <person name="Imhoff J.F."/>
            <person name="Meyer T.E."/>
            <person name="Kyndt J.A."/>
        </authorList>
    </citation>
    <scope>NUCLEOTIDE SEQUENCE [LARGE SCALE GENOMIC DNA]</scope>
    <source>
        <strain evidence="2 3">DSM 216</strain>
    </source>
</reference>
<feature type="non-terminal residue" evidence="2">
    <location>
        <position position="747"/>
    </location>
</feature>
<feature type="compositionally biased region" description="Pro residues" evidence="1">
    <location>
        <begin position="674"/>
        <end position="686"/>
    </location>
</feature>
<dbReference type="InterPro" id="IPR011050">
    <property type="entry name" value="Pectin_lyase_fold/virulence"/>
</dbReference>
<dbReference type="Gene3D" id="2.160.20.10">
    <property type="entry name" value="Single-stranded right-handed beta-helix, Pectin lyase-like"/>
    <property type="match status" value="1"/>
</dbReference>
<feature type="non-terminal residue" evidence="2">
    <location>
        <position position="1"/>
    </location>
</feature>
<dbReference type="NCBIfam" id="NF041518">
    <property type="entry name" value="choice_anch_Q"/>
    <property type="match status" value="1"/>
</dbReference>
<organism evidence="2 3">
    <name type="scientific">Thiospirillum jenense</name>
    <dbReference type="NCBI Taxonomy" id="1653858"/>
    <lineage>
        <taxon>Bacteria</taxon>
        <taxon>Pseudomonadati</taxon>
        <taxon>Pseudomonadota</taxon>
        <taxon>Gammaproteobacteria</taxon>
        <taxon>Chromatiales</taxon>
        <taxon>Chromatiaceae</taxon>
        <taxon>Thiospirillum</taxon>
    </lineage>
</organism>
<dbReference type="EMBL" id="JABVCQ010000070">
    <property type="protein sequence ID" value="MBB1127416.1"/>
    <property type="molecule type" value="Genomic_DNA"/>
</dbReference>
<feature type="compositionally biased region" description="Basic and acidic residues" evidence="1">
    <location>
        <begin position="738"/>
        <end position="747"/>
    </location>
</feature>
<dbReference type="Proteomes" id="UP000548632">
    <property type="component" value="Unassembled WGS sequence"/>
</dbReference>
<comment type="caution">
    <text evidence="2">The sequence shown here is derived from an EMBL/GenBank/DDBJ whole genome shotgun (WGS) entry which is preliminary data.</text>
</comment>
<evidence type="ECO:0000256" key="1">
    <source>
        <dbReference type="SAM" id="MobiDB-lite"/>
    </source>
</evidence>